<dbReference type="RefSeq" id="WP_326755929.1">
    <property type="nucleotide sequence ID" value="NZ_CP109134.1"/>
</dbReference>
<keyword evidence="2" id="KW-1185">Reference proteome</keyword>
<evidence type="ECO:0000313" key="2">
    <source>
        <dbReference type="Proteomes" id="UP001335325"/>
    </source>
</evidence>
<organism evidence="1 2">
    <name type="scientific">Streptomyces hirsutus</name>
    <dbReference type="NCBI Taxonomy" id="35620"/>
    <lineage>
        <taxon>Bacteria</taxon>
        <taxon>Bacillati</taxon>
        <taxon>Actinomycetota</taxon>
        <taxon>Actinomycetes</taxon>
        <taxon>Kitasatosporales</taxon>
        <taxon>Streptomycetaceae</taxon>
        <taxon>Streptomyces</taxon>
    </lineage>
</organism>
<gene>
    <name evidence="1" type="ORF">OIE73_33780</name>
</gene>
<dbReference type="Gene3D" id="1.10.340.30">
    <property type="entry name" value="Hypothetical protein, domain 2"/>
    <property type="match status" value="1"/>
</dbReference>
<dbReference type="SUPFAM" id="SSF48150">
    <property type="entry name" value="DNA-glycosylase"/>
    <property type="match status" value="1"/>
</dbReference>
<proteinExistence type="predicted"/>
<reference evidence="1 2" key="1">
    <citation type="submission" date="2022-10" db="EMBL/GenBank/DDBJ databases">
        <title>The complete genomes of actinobacterial strains from the NBC collection.</title>
        <authorList>
            <person name="Joergensen T.S."/>
            <person name="Alvarez Arevalo M."/>
            <person name="Sterndorff E.B."/>
            <person name="Faurdal D."/>
            <person name="Vuksanovic O."/>
            <person name="Mourched A.-S."/>
            <person name="Charusanti P."/>
            <person name="Shaw S."/>
            <person name="Blin K."/>
            <person name="Weber T."/>
        </authorList>
    </citation>
    <scope>NUCLEOTIDE SEQUENCE [LARGE SCALE GENOMIC DNA]</scope>
    <source>
        <strain evidence="1 2">NBC 01753</strain>
    </source>
</reference>
<dbReference type="InterPro" id="IPR011257">
    <property type="entry name" value="DNA_glycosylase"/>
</dbReference>
<evidence type="ECO:0000313" key="1">
    <source>
        <dbReference type="EMBL" id="WSD10204.1"/>
    </source>
</evidence>
<name>A0ABZ1GYT1_9ACTN</name>
<dbReference type="EMBL" id="CP109134">
    <property type="protein sequence ID" value="WSD10204.1"/>
    <property type="molecule type" value="Genomic_DNA"/>
</dbReference>
<dbReference type="Proteomes" id="UP001335325">
    <property type="component" value="Chromosome"/>
</dbReference>
<accession>A0ABZ1GYT1</accession>
<sequence length="203" mass="22356">MTIEEDVAKLTARVQTTLGNGPFRAAGGWHHMGAVICDAVLQQARHYRRWVRPRIEQLQESWPEADTVSRFRARVSGGELSAVLRTTHQRKLAAIAAIADLVAADGVETRDELRVWLKEGPHRSALLAVHGVGPKTVDYLGALVGGSHVAVDVHLRAFARQAGVETTTYQGLRRVYERTADLLGHDRGGLEHAVWNYMSNGPK</sequence>
<dbReference type="InterPro" id="IPR023170">
    <property type="entry name" value="HhH_base_excis_C"/>
</dbReference>
<dbReference type="GeneID" id="91547652"/>
<dbReference type="Gene3D" id="1.10.1670.10">
    <property type="entry name" value="Helix-hairpin-Helix base-excision DNA repair enzymes (C-terminal)"/>
    <property type="match status" value="1"/>
</dbReference>
<protein>
    <submittedName>
        <fullName evidence="1">Uncharacterized protein</fullName>
    </submittedName>
</protein>